<dbReference type="eggNOG" id="COG0304">
    <property type="taxonomic scope" value="Bacteria"/>
</dbReference>
<reference evidence="3 4" key="1">
    <citation type="journal article" date="2010" name="J. Bacteriol.">
        <title>The complete genome sequence of Croceibacter atlanticus HTCC2559T.</title>
        <authorList>
            <person name="Oh H.M."/>
            <person name="Kang I."/>
            <person name="Ferriera S."/>
            <person name="Giovannoni S.J."/>
            <person name="Cho J.C."/>
        </authorList>
    </citation>
    <scope>NUCLEOTIDE SEQUENCE [LARGE SCALE GENOMIC DNA]</scope>
    <source>
        <strain evidence="4">ATCC BAA-628 / HTCC2559 / KCTC 12090</strain>
    </source>
</reference>
<dbReference type="EMBL" id="CP002046">
    <property type="protein sequence ID" value="EAP87861.1"/>
    <property type="molecule type" value="Genomic_DNA"/>
</dbReference>
<keyword evidence="1" id="KW-0808">Transferase</keyword>
<evidence type="ECO:0000313" key="3">
    <source>
        <dbReference type="EMBL" id="EAP87861.1"/>
    </source>
</evidence>
<dbReference type="RefSeq" id="WP_013186537.1">
    <property type="nucleotide sequence ID" value="NC_014230.1"/>
</dbReference>
<dbReference type="HOGENOM" id="CLU_067109_0_0_10"/>
<dbReference type="GeneID" id="89452563"/>
<dbReference type="AlphaFoldDB" id="A3U6J4"/>
<dbReference type="InterPro" id="IPR000794">
    <property type="entry name" value="Beta-ketoacyl_synthase"/>
</dbReference>
<dbReference type="KEGG" id="cat:CA2559_03860"/>
<keyword evidence="4" id="KW-1185">Reference proteome</keyword>
<dbReference type="SUPFAM" id="SSF53901">
    <property type="entry name" value="Thiolase-like"/>
    <property type="match status" value="1"/>
</dbReference>
<feature type="domain" description="Beta-ketoacyl synthase-like N-terminal" evidence="2">
    <location>
        <begin position="47"/>
        <end position="219"/>
    </location>
</feature>
<accession>A3U6J4</accession>
<name>A3U6J4_CROAH</name>
<dbReference type="GO" id="GO:0004315">
    <property type="term" value="F:3-oxoacyl-[acyl-carrier-protein] synthase activity"/>
    <property type="evidence" value="ECO:0007669"/>
    <property type="project" value="TreeGrafter"/>
</dbReference>
<gene>
    <name evidence="3" type="ordered locus">CA2559_03860</name>
</gene>
<dbReference type="InterPro" id="IPR014030">
    <property type="entry name" value="Ketoacyl_synth_N"/>
</dbReference>
<evidence type="ECO:0000259" key="2">
    <source>
        <dbReference type="Pfam" id="PF00109"/>
    </source>
</evidence>
<dbReference type="PANTHER" id="PTHR11712:SF336">
    <property type="entry name" value="3-OXOACYL-[ACYL-CARRIER-PROTEIN] SYNTHASE, MITOCHONDRIAL"/>
    <property type="match status" value="1"/>
</dbReference>
<dbReference type="InterPro" id="IPR016039">
    <property type="entry name" value="Thiolase-like"/>
</dbReference>
<dbReference type="STRING" id="216432.CA2559_03860"/>
<dbReference type="PANTHER" id="PTHR11712">
    <property type="entry name" value="POLYKETIDE SYNTHASE-RELATED"/>
    <property type="match status" value="1"/>
</dbReference>
<sequence length="356" mass="39499">MKKSIYINGLGSISSQKTYDNTHFLNEVIHYNNTVLPAVSPNYKDYIVPSKARRMANGVKMGITAAKIALKNANHPTINAIITGTGMGCIIDTEKFVGSIIDNDEQYLTPTPFIQSTHNTVGGQIAIDINCKGYNFTYVQASNSFESALLDASLQLELNEAETILVGGIDELSDHSIKIHKKINHIKNAATASNQLLNSTTKGAIFGEGANFFVLSNKRQDSTYAKLLGTSMHNTLKKEHLNEVLIAFLSAHNLTLENLDSVVLGYNGDVEFDSFYNTFTSLLKAHTGILYYKHLIGEYHTASAFALYTASQLIRHQQTPEDIIKRKSLKTKQSIILLYNQYRGEHHSFTLLKSCE</sequence>
<dbReference type="Proteomes" id="UP000002297">
    <property type="component" value="Chromosome"/>
</dbReference>
<dbReference type="OrthoDB" id="1404523at2"/>
<proteinExistence type="predicted"/>
<evidence type="ECO:0000313" key="4">
    <source>
        <dbReference type="Proteomes" id="UP000002297"/>
    </source>
</evidence>
<dbReference type="Gene3D" id="3.40.47.10">
    <property type="match status" value="1"/>
</dbReference>
<protein>
    <submittedName>
        <fullName evidence="3">Beta-ketoacyl synthase</fullName>
    </submittedName>
</protein>
<dbReference type="GO" id="GO:0006633">
    <property type="term" value="P:fatty acid biosynthetic process"/>
    <property type="evidence" value="ECO:0007669"/>
    <property type="project" value="TreeGrafter"/>
</dbReference>
<evidence type="ECO:0000256" key="1">
    <source>
        <dbReference type="ARBA" id="ARBA00022679"/>
    </source>
</evidence>
<organism evidence="3 4">
    <name type="scientific">Croceibacter atlanticus (strain ATCC BAA-628 / JCM 21780 / CIP 108009 / IAM 15332 / KCTC 12090 / HTCC2559)</name>
    <dbReference type="NCBI Taxonomy" id="216432"/>
    <lineage>
        <taxon>Bacteria</taxon>
        <taxon>Pseudomonadati</taxon>
        <taxon>Bacteroidota</taxon>
        <taxon>Flavobacteriia</taxon>
        <taxon>Flavobacteriales</taxon>
        <taxon>Flavobacteriaceae</taxon>
        <taxon>Croceibacter</taxon>
    </lineage>
</organism>
<dbReference type="Pfam" id="PF00109">
    <property type="entry name" value="ketoacyl-synt"/>
    <property type="match status" value="1"/>
</dbReference>